<dbReference type="InterPro" id="IPR011579">
    <property type="entry name" value="ATPase_dom"/>
</dbReference>
<dbReference type="OrthoDB" id="2150628at2759"/>
<dbReference type="Pfam" id="PF01637">
    <property type="entry name" value="ATPase_2"/>
    <property type="match status" value="1"/>
</dbReference>
<evidence type="ECO:0000259" key="1">
    <source>
        <dbReference type="Pfam" id="PF01637"/>
    </source>
</evidence>
<dbReference type="VEuPathDB" id="FungiDB:FUN_018443"/>
<evidence type="ECO:0000313" key="3">
    <source>
        <dbReference type="Proteomes" id="UP000234323"/>
    </source>
</evidence>
<dbReference type="SUPFAM" id="SSF52540">
    <property type="entry name" value="P-loop containing nucleoside triphosphate hydrolases"/>
    <property type="match status" value="1"/>
</dbReference>
<dbReference type="GO" id="GO:0005524">
    <property type="term" value="F:ATP binding"/>
    <property type="evidence" value="ECO:0007669"/>
    <property type="project" value="InterPro"/>
</dbReference>
<reference evidence="2 3" key="1">
    <citation type="submission" date="2015-10" db="EMBL/GenBank/DDBJ databases">
        <title>Genome analyses suggest a sexual origin of heterokaryosis in a supposedly ancient asexual fungus.</title>
        <authorList>
            <person name="Ropars J."/>
            <person name="Sedzielewska K."/>
            <person name="Noel J."/>
            <person name="Charron P."/>
            <person name="Farinelli L."/>
            <person name="Marton T."/>
            <person name="Kruger M."/>
            <person name="Pelin A."/>
            <person name="Brachmann A."/>
            <person name="Corradi N."/>
        </authorList>
    </citation>
    <scope>NUCLEOTIDE SEQUENCE [LARGE SCALE GENOMIC DNA]</scope>
    <source>
        <strain evidence="2 3">A4</strain>
    </source>
</reference>
<dbReference type="Gene3D" id="3.40.50.300">
    <property type="entry name" value="P-loop containing nucleotide triphosphate hydrolases"/>
    <property type="match status" value="1"/>
</dbReference>
<dbReference type="Proteomes" id="UP000234323">
    <property type="component" value="Unassembled WGS sequence"/>
</dbReference>
<organism evidence="2 3">
    <name type="scientific">Rhizophagus irregularis</name>
    <dbReference type="NCBI Taxonomy" id="588596"/>
    <lineage>
        <taxon>Eukaryota</taxon>
        <taxon>Fungi</taxon>
        <taxon>Fungi incertae sedis</taxon>
        <taxon>Mucoromycota</taxon>
        <taxon>Glomeromycotina</taxon>
        <taxon>Glomeromycetes</taxon>
        <taxon>Glomerales</taxon>
        <taxon>Glomeraceae</taxon>
        <taxon>Rhizophagus</taxon>
    </lineage>
</organism>
<dbReference type="InterPro" id="IPR027417">
    <property type="entry name" value="P-loop_NTPase"/>
</dbReference>
<gene>
    <name evidence="2" type="ORF">RhiirA4_512266</name>
</gene>
<keyword evidence="3" id="KW-1185">Reference proteome</keyword>
<comment type="caution">
    <text evidence="2">The sequence shown here is derived from an EMBL/GenBank/DDBJ whole genome shotgun (WGS) entry which is preliminary data.</text>
</comment>
<dbReference type="VEuPathDB" id="FungiDB:RhiirFUN_001049"/>
<dbReference type="PANTHER" id="PTHR37096:SF1">
    <property type="entry name" value="AAA+ ATPASE DOMAIN-CONTAINING PROTEIN"/>
    <property type="match status" value="1"/>
</dbReference>
<feature type="domain" description="ATPase" evidence="1">
    <location>
        <begin position="35"/>
        <end position="228"/>
    </location>
</feature>
<protein>
    <recommendedName>
        <fullName evidence="1">ATPase domain-containing protein</fullName>
    </recommendedName>
</protein>
<dbReference type="AlphaFoldDB" id="A0A2I1HHN1"/>
<accession>A0A2I1HHN1</accession>
<evidence type="ECO:0000313" key="2">
    <source>
        <dbReference type="EMBL" id="PKY58379.1"/>
    </source>
</evidence>
<dbReference type="PANTHER" id="PTHR37096">
    <property type="entry name" value="YALI0E33429P"/>
    <property type="match status" value="1"/>
</dbReference>
<dbReference type="VEuPathDB" id="FungiDB:RhiirA1_542111"/>
<dbReference type="InterPro" id="IPR051667">
    <property type="entry name" value="Archaeal_ATPase_domain"/>
</dbReference>
<dbReference type="EMBL" id="LLXI01002985">
    <property type="protein sequence ID" value="PKY58379.1"/>
    <property type="molecule type" value="Genomic_DNA"/>
</dbReference>
<proteinExistence type="predicted"/>
<sequence length="422" mass="48013">MFVTKSFKRLQPGGGCISNTLSNGYVALYSTKVDFFNRKRELVNFKNAFSGDPQLHVVLGPPSSGKTALVRQITSKDKLFNPLFINCRKGQFDTPARVYDSIYSQFHPFFDKYKDSLKQVVEGTLNVEYAGLSVGYKVGGASATTSNDVTRLLDNISTYLPNWNFWNGHNIPPPILIIDEANMFSQLAKNDGTLLKSIMNWLVLNTKEEERFHAVLTSSDSFFFNWIENLLHIPHATPYVVGDLSKEEAEEYFEKRVLPKHECKELEGKFDHVRKITGTRMLIIDRYVKEYQNFKGKLAVSDFSVYGSEYSKLKAGLHPNKLKYSDKPNLPLWKDSDLIKTMKAIVEAENQGYILEDDLIDEIGSEQVDSLLDYNFLHCRPVSTSKYANDINPPDKIILTAMNQPSVRAMEQILSEVNSNKK</sequence>
<name>A0A2I1HHN1_9GLOM</name>